<sequence length="183" mass="20041">MSTEQTAHTDVIEPGSPEQAQVPAAKKSRRLSRTAIAFIVVSVLAVAGWTAFGIVLADNGNWNRAYQSVKASLADEQERASALEGDLDEMTASRDEYQNEVLNISGRESAVEKGEAELAAREAELDEREKAVDDKEAYIRETSLSDGTYTVGVSMEPGTYRTESGSSRCYWAIYRSGTNYDDI</sequence>
<keyword evidence="5" id="KW-1185">Reference proteome</keyword>
<keyword evidence="3" id="KW-0812">Transmembrane</keyword>
<evidence type="ECO:0000256" key="1">
    <source>
        <dbReference type="SAM" id="Coils"/>
    </source>
</evidence>
<dbReference type="EMBL" id="JBHLTG010000002">
    <property type="protein sequence ID" value="MFC0678318.1"/>
    <property type="molecule type" value="Genomic_DNA"/>
</dbReference>
<reference evidence="4 5" key="1">
    <citation type="submission" date="2024-09" db="EMBL/GenBank/DDBJ databases">
        <authorList>
            <person name="Sun Q."/>
            <person name="Mori K."/>
        </authorList>
    </citation>
    <scope>NUCLEOTIDE SEQUENCE [LARGE SCALE GENOMIC DNA]</scope>
    <source>
        <strain evidence="4 5">KCTC 23076</strain>
    </source>
</reference>
<comment type="caution">
    <text evidence="4">The sequence shown here is derived from an EMBL/GenBank/DDBJ whole genome shotgun (WGS) entry which is preliminary data.</text>
</comment>
<evidence type="ECO:0000256" key="2">
    <source>
        <dbReference type="SAM" id="MobiDB-lite"/>
    </source>
</evidence>
<feature type="transmembrane region" description="Helical" evidence="3">
    <location>
        <begin position="35"/>
        <end position="57"/>
    </location>
</feature>
<keyword evidence="3" id="KW-0472">Membrane</keyword>
<feature type="region of interest" description="Disordered" evidence="2">
    <location>
        <begin position="1"/>
        <end position="26"/>
    </location>
</feature>
<evidence type="ECO:0000313" key="4">
    <source>
        <dbReference type="EMBL" id="MFC0678318.1"/>
    </source>
</evidence>
<keyword evidence="3" id="KW-1133">Transmembrane helix</keyword>
<evidence type="ECO:0000313" key="5">
    <source>
        <dbReference type="Proteomes" id="UP001589896"/>
    </source>
</evidence>
<name>A0ABV6RMV9_9GAMM</name>
<accession>A0ABV6RMV9</accession>
<evidence type="ECO:0000256" key="3">
    <source>
        <dbReference type="SAM" id="Phobius"/>
    </source>
</evidence>
<dbReference type="Proteomes" id="UP001589896">
    <property type="component" value="Unassembled WGS sequence"/>
</dbReference>
<keyword evidence="1" id="KW-0175">Coiled coil</keyword>
<dbReference type="RefSeq" id="WP_386668060.1">
    <property type="nucleotide sequence ID" value="NZ_JBHLTG010000002.1"/>
</dbReference>
<protein>
    <submittedName>
        <fullName evidence="4">Uncharacterized protein</fullName>
    </submittedName>
</protein>
<gene>
    <name evidence="4" type="ORF">ACFFGH_10745</name>
</gene>
<organism evidence="4 5">
    <name type="scientific">Lysobacter korlensis</name>
    <dbReference type="NCBI Taxonomy" id="553636"/>
    <lineage>
        <taxon>Bacteria</taxon>
        <taxon>Pseudomonadati</taxon>
        <taxon>Pseudomonadota</taxon>
        <taxon>Gammaproteobacteria</taxon>
        <taxon>Lysobacterales</taxon>
        <taxon>Lysobacteraceae</taxon>
        <taxon>Lysobacter</taxon>
    </lineage>
</organism>
<feature type="coiled-coil region" evidence="1">
    <location>
        <begin position="73"/>
        <end position="131"/>
    </location>
</feature>
<proteinExistence type="predicted"/>